<organism evidence="1 2">
    <name type="scientific">Streptomyces venezuelae (strain ATCC 10712 / CBS 650.69 / DSM 40230 / JCM 4526 / NBRC 13096 / PD 04745)</name>
    <dbReference type="NCBI Taxonomy" id="953739"/>
    <lineage>
        <taxon>Bacteria</taxon>
        <taxon>Bacillati</taxon>
        <taxon>Actinomycetota</taxon>
        <taxon>Actinomycetes</taxon>
        <taxon>Kitasatosporales</taxon>
        <taxon>Streptomycetaceae</taxon>
        <taxon>Streptomyces</taxon>
    </lineage>
</organism>
<dbReference type="EMBL" id="FR845719">
    <property type="protein sequence ID" value="CCA57266.1"/>
    <property type="molecule type" value="Genomic_DNA"/>
</dbReference>
<evidence type="ECO:0000313" key="1">
    <source>
        <dbReference type="EMBL" id="CCA57266.1"/>
    </source>
</evidence>
<gene>
    <name evidence="1" type="ordered locus">SVEN_3980</name>
</gene>
<dbReference type="OrthoDB" id="4274005at2"/>
<sequence>MKVTAGNTISLAAATPGSYVKIQGVDDSFPVVAWAVVCTYTDADGADTVIQPVFIVDGSAYTTADWYQAEGSEHGVEVFAA</sequence>
<dbReference type="STRING" id="953739.SVEN_3980"/>
<dbReference type="GeneID" id="51864546"/>
<dbReference type="Proteomes" id="UP000006854">
    <property type="component" value="Chromosome"/>
</dbReference>
<evidence type="ECO:0000313" key="2">
    <source>
        <dbReference type="Proteomes" id="UP000006854"/>
    </source>
</evidence>
<name>F2RFW4_STRVP</name>
<dbReference type="AlphaFoldDB" id="F2RFW4"/>
<dbReference type="RefSeq" id="WP_015035177.1">
    <property type="nucleotide sequence ID" value="NC_018750.1"/>
</dbReference>
<dbReference type="PATRIC" id="fig|953739.5.peg.6481"/>
<protein>
    <submittedName>
        <fullName evidence="1">Uncharacterized protein</fullName>
    </submittedName>
</protein>
<keyword evidence="2" id="KW-1185">Reference proteome</keyword>
<proteinExistence type="predicted"/>
<dbReference type="HOGENOM" id="CLU_2572550_0_0_11"/>
<accession>F2RFW4</accession>
<dbReference type="KEGG" id="sve:SVEN_3980"/>
<reference evidence="1 2" key="1">
    <citation type="journal article" date="2011" name="BMC Genomics">
        <title>Genome-wide analysis of the role of GlnR in Streptomyces venezuelae provides new insights into global nitrogen regulation in actinomycetes.</title>
        <authorList>
            <person name="Pullan S.T."/>
            <person name="Bibb M.J."/>
            <person name="Merrick M."/>
        </authorList>
    </citation>
    <scope>NUCLEOTIDE SEQUENCE [LARGE SCALE GENOMIC DNA]</scope>
    <source>
        <strain evidence="2">ATCC 10712 / CBS 650.69 / DSM 40230 / JCM 4526 / NBRC 13096 / PD 04745</strain>
    </source>
</reference>